<dbReference type="STRING" id="159449.B4N89_33630"/>
<name>A0A1T3NQL8_9ACTN</name>
<dbReference type="Gene3D" id="1.10.10.10">
    <property type="entry name" value="Winged helix-like DNA-binding domain superfamily/Winged helix DNA-binding domain"/>
    <property type="match status" value="1"/>
</dbReference>
<dbReference type="InterPro" id="IPR036390">
    <property type="entry name" value="WH_DNA-bd_sf"/>
</dbReference>
<evidence type="ECO:0000313" key="2">
    <source>
        <dbReference type="EMBL" id="OPC79044.1"/>
    </source>
</evidence>
<dbReference type="AlphaFoldDB" id="A0A1T3NQL8"/>
<protein>
    <submittedName>
        <fullName evidence="2">ROK family transcriptional regulator</fullName>
    </submittedName>
</protein>
<dbReference type="InterPro" id="IPR000600">
    <property type="entry name" value="ROK"/>
</dbReference>
<evidence type="ECO:0000313" key="3">
    <source>
        <dbReference type="Proteomes" id="UP000190037"/>
    </source>
</evidence>
<dbReference type="InterPro" id="IPR043129">
    <property type="entry name" value="ATPase_NBD"/>
</dbReference>
<dbReference type="EMBL" id="MWQN01000002">
    <property type="protein sequence ID" value="OPC79044.1"/>
    <property type="molecule type" value="Genomic_DNA"/>
</dbReference>
<dbReference type="InterPro" id="IPR036388">
    <property type="entry name" value="WH-like_DNA-bd_sf"/>
</dbReference>
<keyword evidence="3" id="KW-1185">Reference proteome</keyword>
<comment type="caution">
    <text evidence="2">The sequence shown here is derived from an EMBL/GenBank/DDBJ whole genome shotgun (WGS) entry which is preliminary data.</text>
</comment>
<organism evidence="2 3">
    <name type="scientific">Embleya scabrispora</name>
    <dbReference type="NCBI Taxonomy" id="159449"/>
    <lineage>
        <taxon>Bacteria</taxon>
        <taxon>Bacillati</taxon>
        <taxon>Actinomycetota</taxon>
        <taxon>Actinomycetes</taxon>
        <taxon>Kitasatosporales</taxon>
        <taxon>Streptomycetaceae</taxon>
        <taxon>Embleya</taxon>
    </lineage>
</organism>
<dbReference type="PANTHER" id="PTHR18964">
    <property type="entry name" value="ROK (REPRESSOR, ORF, KINASE) FAMILY"/>
    <property type="match status" value="1"/>
</dbReference>
<dbReference type="SUPFAM" id="SSF53067">
    <property type="entry name" value="Actin-like ATPase domain"/>
    <property type="match status" value="1"/>
</dbReference>
<dbReference type="OrthoDB" id="3523179at2"/>
<reference evidence="2 3" key="1">
    <citation type="submission" date="2017-03" db="EMBL/GenBank/DDBJ databases">
        <title>Draft genome sequence of Streptomyces scabrisporus NF3, endophyte isolated from Amphipterygium adstringens.</title>
        <authorList>
            <person name="Vazquez M."/>
            <person name="Ceapa C.D."/>
            <person name="Rodriguez Luna D."/>
            <person name="Sanchez Esquivel S."/>
        </authorList>
    </citation>
    <scope>NUCLEOTIDE SEQUENCE [LARGE SCALE GENOMIC DNA]</scope>
    <source>
        <strain evidence="2 3">NF3</strain>
    </source>
</reference>
<dbReference type="Gene3D" id="3.30.420.40">
    <property type="match status" value="2"/>
</dbReference>
<dbReference type="InterPro" id="IPR011991">
    <property type="entry name" value="ArsR-like_HTH"/>
</dbReference>
<sequence length="390" mass="39722">MTVTARTATPSTCRAINDRLALDLLIEHGPLTAAQLKTLTGLSRPTVADLVDRLGSAGLIHLAGESGTRQRGPNARLYGIVAERAYIAGLDVRLGGVEVVVADLTGRIAASGTLAIPANREPTRAIADVLTLVDDTAARAGAETLHTFGVGAPGLIDPVTGNLGVEDFLPAWHALLPAALRDRGRVVLENEANLAGIAEQRFGAARGLDTFVLVWLGQGIGACVMLDGRLRRGMSGGSGELGFLPVPGTGRLPSRADCEGGFQSLASGAAVEELAARHGLTGTAEDCVRAAAERDTGAGAAFLDELADRVVLAAAALAVILDPGCVVLGGETGRAGGAALAGRVESRLAELTPLPTRVLAGTVPGSAILDGAVLTALDDARDDLFGSPQR</sequence>
<comment type="similarity">
    <text evidence="1">Belongs to the ROK (NagC/XylR) family.</text>
</comment>
<proteinExistence type="inferred from homology"/>
<gene>
    <name evidence="2" type="ORF">B4N89_33630</name>
</gene>
<accession>A0A1T3NQL8</accession>
<dbReference type="RefSeq" id="WP_078980245.1">
    <property type="nucleotide sequence ID" value="NZ_MWQN01000002.1"/>
</dbReference>
<dbReference type="Pfam" id="PF00480">
    <property type="entry name" value="ROK"/>
    <property type="match status" value="1"/>
</dbReference>
<dbReference type="PANTHER" id="PTHR18964:SF149">
    <property type="entry name" value="BIFUNCTIONAL UDP-N-ACETYLGLUCOSAMINE 2-EPIMERASE_N-ACETYLMANNOSAMINE KINASE"/>
    <property type="match status" value="1"/>
</dbReference>
<evidence type="ECO:0000256" key="1">
    <source>
        <dbReference type="ARBA" id="ARBA00006479"/>
    </source>
</evidence>
<dbReference type="CDD" id="cd00090">
    <property type="entry name" value="HTH_ARSR"/>
    <property type="match status" value="1"/>
</dbReference>
<dbReference type="Proteomes" id="UP000190037">
    <property type="component" value="Unassembled WGS sequence"/>
</dbReference>
<dbReference type="SUPFAM" id="SSF46785">
    <property type="entry name" value="Winged helix' DNA-binding domain"/>
    <property type="match status" value="1"/>
</dbReference>